<dbReference type="InterPro" id="IPR018490">
    <property type="entry name" value="cNMP-bd_dom_sf"/>
</dbReference>
<feature type="domain" description="Cyclic nucleotide-binding" evidence="1">
    <location>
        <begin position="176"/>
        <end position="278"/>
    </location>
</feature>
<evidence type="ECO:0000313" key="3">
    <source>
        <dbReference type="Proteomes" id="UP001370348"/>
    </source>
</evidence>
<dbReference type="InterPro" id="IPR000595">
    <property type="entry name" value="cNMP-bd_dom"/>
</dbReference>
<accession>A0ABZ2M8W7</accession>
<dbReference type="Gene3D" id="2.60.120.10">
    <property type="entry name" value="Jelly Rolls"/>
    <property type="match status" value="2"/>
</dbReference>
<sequence length="332" mass="36745">MRFVDPIDRFLFLRKVPLLGTLPQERLATFSEHMTEVFFPAGTVFQHDGETIEHLRIIVEGEAEGFVATGETWKLPRHAVLGAFEFFAGASRQSVRTTRDTVMLEIPTGVLHGILEDDFDVVVHIFRGLTRVLLNFIHSYPFDELLQDLASPPNPPQLPTDPDPVEQMLILRQVIIFTQASIDGLAALGRTTTLVRIPAGADLWKAGDEASWGGVIISGAVTSTRIRPGGDALHFHLGRLAPLGLIEILAQRPRWFDACAAEDLVLLRIDLDDLYDTLEDHFDMTMACLASLANGALTVFERVGRARMEQVRGDAPRSISLEDDYSEGPPPS</sequence>
<feature type="domain" description="Cyclic nucleotide-binding" evidence="1">
    <location>
        <begin position="18"/>
        <end position="88"/>
    </location>
</feature>
<dbReference type="CDD" id="cd00038">
    <property type="entry name" value="CAP_ED"/>
    <property type="match status" value="2"/>
</dbReference>
<dbReference type="SMART" id="SM00100">
    <property type="entry name" value="cNMP"/>
    <property type="match status" value="2"/>
</dbReference>
<evidence type="ECO:0000313" key="2">
    <source>
        <dbReference type="EMBL" id="WXB18927.1"/>
    </source>
</evidence>
<name>A0ABZ2M8W7_9BACT</name>
<dbReference type="EMBL" id="CP089984">
    <property type="protein sequence ID" value="WXB18927.1"/>
    <property type="molecule type" value="Genomic_DNA"/>
</dbReference>
<proteinExistence type="predicted"/>
<keyword evidence="3" id="KW-1185">Reference proteome</keyword>
<protein>
    <submittedName>
        <fullName evidence="2">Cyclic nucleotide-binding domain-containing protein</fullName>
    </submittedName>
</protein>
<gene>
    <name evidence="2" type="ORF">LZC94_17030</name>
</gene>
<organism evidence="2 3">
    <name type="scientific">Pendulispora albinea</name>
    <dbReference type="NCBI Taxonomy" id="2741071"/>
    <lineage>
        <taxon>Bacteria</taxon>
        <taxon>Pseudomonadati</taxon>
        <taxon>Myxococcota</taxon>
        <taxon>Myxococcia</taxon>
        <taxon>Myxococcales</taxon>
        <taxon>Sorangiineae</taxon>
        <taxon>Pendulisporaceae</taxon>
        <taxon>Pendulispora</taxon>
    </lineage>
</organism>
<dbReference type="InterPro" id="IPR014710">
    <property type="entry name" value="RmlC-like_jellyroll"/>
</dbReference>
<dbReference type="Pfam" id="PF00027">
    <property type="entry name" value="cNMP_binding"/>
    <property type="match status" value="1"/>
</dbReference>
<dbReference type="PROSITE" id="PS50042">
    <property type="entry name" value="CNMP_BINDING_3"/>
    <property type="match status" value="2"/>
</dbReference>
<evidence type="ECO:0000259" key="1">
    <source>
        <dbReference type="PROSITE" id="PS50042"/>
    </source>
</evidence>
<reference evidence="2 3" key="1">
    <citation type="submission" date="2021-12" db="EMBL/GenBank/DDBJ databases">
        <title>Discovery of the Pendulisporaceae a myxobacterial family with distinct sporulation behavior and unique specialized metabolism.</title>
        <authorList>
            <person name="Garcia R."/>
            <person name="Popoff A."/>
            <person name="Bader C.D."/>
            <person name="Loehr J."/>
            <person name="Walesch S."/>
            <person name="Walt C."/>
            <person name="Boldt J."/>
            <person name="Bunk B."/>
            <person name="Haeckl F.J.F.P.J."/>
            <person name="Gunesch A.P."/>
            <person name="Birkelbach J."/>
            <person name="Nuebel U."/>
            <person name="Pietschmann T."/>
            <person name="Bach T."/>
            <person name="Mueller R."/>
        </authorList>
    </citation>
    <scope>NUCLEOTIDE SEQUENCE [LARGE SCALE GENOMIC DNA]</scope>
    <source>
        <strain evidence="2 3">MSr11954</strain>
    </source>
</reference>
<dbReference type="SUPFAM" id="SSF51206">
    <property type="entry name" value="cAMP-binding domain-like"/>
    <property type="match status" value="2"/>
</dbReference>
<dbReference type="Proteomes" id="UP001370348">
    <property type="component" value="Chromosome"/>
</dbReference>
<dbReference type="RefSeq" id="WP_394828553.1">
    <property type="nucleotide sequence ID" value="NZ_CP089984.1"/>
</dbReference>